<sequence length="670" mass="75136">MPATVTRPPAIPLVTIDPHTSVWCFADRLTDDWPRHWTGSKMALYGVVRVDGVAYRFLGGDEWLARAATQTSCVVEATRTVAQFRCGAVELEVEFLTPLLVDDLDLLSRPVTYLRTAARGLDGRPHRIEVYVDMTGEWAVNLPHERVYWDRCGTDKLAAASLRSENQAVLAACGDHRRIDWGRAFLAGPAGDVVATVGDIDISRDSFVQTGRASEKGLKTAPRKVDYNADAVMALTFDLSVEPGEAADQTVMVAYDDEWSIELFHRRLRPWWRRNGLEALPMLEQAWAERETVRARAIAFEAELRTRAVALGGEGYASLLALTWRHALAAHKLAEGPSGEPLLFSKENFSNGCIATVDVTYPSAPLFLAYNPSLIRAMLDPYFPYCSGPDWPYPFAAHDLGTYPLANGQTYRNWDKDKTQDIVETQMPVEECGNMLILVGALTRAEGRADYARQHWTLLTQWADYLVETGYNPGDQLCTDDFSGVLGHNVNLSGKAAMGLACYAMMAGMLGHAEEASRYRGVAEEFARHILNSRDGDGTRLAFDQPGSWSIKYNLVWDRLLGLDVFPQEEMRRELAFYRTKVELYGLPLDNRGTITKPEWMLWAASLADDREFFEDCVERIVRYANETRNRVPMSDLYLTDSGRKIGFQARSVVGGLFIRFLEEWATPRG</sequence>
<evidence type="ECO:0000259" key="1">
    <source>
        <dbReference type="Pfam" id="PF16334"/>
    </source>
</evidence>
<evidence type="ECO:0000259" key="2">
    <source>
        <dbReference type="Pfam" id="PF16335"/>
    </source>
</evidence>
<evidence type="ECO:0000313" key="5">
    <source>
        <dbReference type="Proteomes" id="UP001205890"/>
    </source>
</evidence>
<proteinExistence type="predicted"/>
<dbReference type="InterPro" id="IPR033433">
    <property type="entry name" value="GtaA_N"/>
</dbReference>
<dbReference type="RefSeq" id="WP_254743481.1">
    <property type="nucleotide sequence ID" value="NZ_JANCLU010000013.1"/>
</dbReference>
<accession>A0ABT1LDS3</accession>
<dbReference type="InterPro" id="IPR052743">
    <property type="entry name" value="Glutaminase_GtaA"/>
</dbReference>
<feature type="domain" description="DUF4964" evidence="1">
    <location>
        <begin position="7"/>
        <end position="62"/>
    </location>
</feature>
<dbReference type="InterPro" id="IPR008928">
    <property type="entry name" value="6-hairpin_glycosidase_sf"/>
</dbReference>
<keyword evidence="5" id="KW-1185">Reference proteome</keyword>
<evidence type="ECO:0000259" key="3">
    <source>
        <dbReference type="Pfam" id="PF17168"/>
    </source>
</evidence>
<dbReference type="Pfam" id="PF16335">
    <property type="entry name" value="GtaA_6_Hairpin"/>
    <property type="match status" value="1"/>
</dbReference>
<dbReference type="InterPro" id="IPR032514">
    <property type="entry name" value="GtaA_central"/>
</dbReference>
<dbReference type="Pfam" id="PF17168">
    <property type="entry name" value="DUF5127"/>
    <property type="match status" value="1"/>
</dbReference>
<dbReference type="PANTHER" id="PTHR31987">
    <property type="entry name" value="GLUTAMINASE A-RELATED"/>
    <property type="match status" value="1"/>
</dbReference>
<reference evidence="4 5" key="1">
    <citation type="submission" date="2022-07" db="EMBL/GenBank/DDBJ databases">
        <authorList>
            <person name="Li W.-J."/>
            <person name="Deng Q.-Q."/>
        </authorList>
    </citation>
    <scope>NUCLEOTIDE SEQUENCE [LARGE SCALE GENOMIC DNA]</scope>
    <source>
        <strain evidence="4 5">SYSU M60028</strain>
    </source>
</reference>
<dbReference type="Proteomes" id="UP001205890">
    <property type="component" value="Unassembled WGS sequence"/>
</dbReference>
<comment type="caution">
    <text evidence="4">The sequence shown here is derived from an EMBL/GenBank/DDBJ whole genome shotgun (WGS) entry which is preliminary data.</text>
</comment>
<feature type="domain" description="Glutaminase A N-terminal" evidence="3">
    <location>
        <begin position="78"/>
        <end position="306"/>
    </location>
</feature>
<organism evidence="4 5">
    <name type="scientific">Alsobacter ponti</name>
    <dbReference type="NCBI Taxonomy" id="2962936"/>
    <lineage>
        <taxon>Bacteria</taxon>
        <taxon>Pseudomonadati</taxon>
        <taxon>Pseudomonadota</taxon>
        <taxon>Alphaproteobacteria</taxon>
        <taxon>Hyphomicrobiales</taxon>
        <taxon>Alsobacteraceae</taxon>
        <taxon>Alsobacter</taxon>
    </lineage>
</organism>
<dbReference type="InterPro" id="IPR032515">
    <property type="entry name" value="DUF4964"/>
</dbReference>
<evidence type="ECO:0000313" key="4">
    <source>
        <dbReference type="EMBL" id="MCP8939655.1"/>
    </source>
</evidence>
<dbReference type="EMBL" id="JANCLU010000013">
    <property type="protein sequence ID" value="MCP8939655.1"/>
    <property type="molecule type" value="Genomic_DNA"/>
</dbReference>
<gene>
    <name evidence="4" type="ORF">NK718_14095</name>
</gene>
<name>A0ABT1LDS3_9HYPH</name>
<dbReference type="SUPFAM" id="SSF48208">
    <property type="entry name" value="Six-hairpin glycosidases"/>
    <property type="match status" value="1"/>
</dbReference>
<dbReference type="PANTHER" id="PTHR31987:SF1">
    <property type="entry name" value="GLUTAMINASE A"/>
    <property type="match status" value="1"/>
</dbReference>
<dbReference type="Pfam" id="PF16334">
    <property type="entry name" value="DUF4964"/>
    <property type="match status" value="1"/>
</dbReference>
<protein>
    <submittedName>
        <fullName evidence="4">DUF4965 domain-containing protein</fullName>
    </submittedName>
</protein>
<feature type="domain" description="Glutaminase A central" evidence="2">
    <location>
        <begin position="313"/>
        <end position="660"/>
    </location>
</feature>